<dbReference type="RefSeq" id="WP_182954890.1">
    <property type="nucleotide sequence ID" value="NZ_WNXC01000001.1"/>
</dbReference>
<keyword evidence="3" id="KW-0732">Signal</keyword>
<proteinExistence type="inferred from homology"/>
<evidence type="ECO:0000313" key="8">
    <source>
        <dbReference type="EMBL" id="MBB2148680.1"/>
    </source>
</evidence>
<dbReference type="Pfam" id="PF07980">
    <property type="entry name" value="SusD_RagB"/>
    <property type="match status" value="1"/>
</dbReference>
<gene>
    <name evidence="8" type="ORF">GM920_07125</name>
</gene>
<evidence type="ECO:0000256" key="5">
    <source>
        <dbReference type="ARBA" id="ARBA00023237"/>
    </source>
</evidence>
<evidence type="ECO:0000259" key="6">
    <source>
        <dbReference type="Pfam" id="PF07980"/>
    </source>
</evidence>
<comment type="similarity">
    <text evidence="2">Belongs to the SusD family.</text>
</comment>
<accession>A0ABR6ETT7</accession>
<comment type="caution">
    <text evidence="8">The sequence shown here is derived from an EMBL/GenBank/DDBJ whole genome shotgun (WGS) entry which is preliminary data.</text>
</comment>
<evidence type="ECO:0000256" key="2">
    <source>
        <dbReference type="ARBA" id="ARBA00006275"/>
    </source>
</evidence>
<dbReference type="PROSITE" id="PS51257">
    <property type="entry name" value="PROKAR_LIPOPROTEIN"/>
    <property type="match status" value="1"/>
</dbReference>
<comment type="subcellular location">
    <subcellularLocation>
        <location evidence="1">Cell outer membrane</location>
    </subcellularLocation>
</comment>
<name>A0ABR6ETT7_9SPHI</name>
<evidence type="ECO:0000256" key="4">
    <source>
        <dbReference type="ARBA" id="ARBA00023136"/>
    </source>
</evidence>
<feature type="domain" description="RagB/SusD" evidence="6">
    <location>
        <begin position="297"/>
        <end position="593"/>
    </location>
</feature>
<feature type="domain" description="SusD-like N-terminal" evidence="7">
    <location>
        <begin position="96"/>
        <end position="207"/>
    </location>
</feature>
<keyword evidence="5" id="KW-0998">Cell outer membrane</keyword>
<dbReference type="SUPFAM" id="SSF48452">
    <property type="entry name" value="TPR-like"/>
    <property type="match status" value="1"/>
</dbReference>
<sequence>MKRFCLWFAFSAVFMAGCKKLDQTPEDSAIRTSVFSNEKGLELYANSFYEVLPTANDTHRGDEMSDYGARSQSPDFLVAGAYNSRTSQGEKGWDWKKLRNINYFIENNVDQKVSASVRSQYQGLARFFRAFFYFQKVKRYGDVPWINRTLKVDDPALYSGRDSRALVMDSVLADLDYAIANISRSSDNSKTLITKSVAMAFKSRVCLYEGTYRKYHAEKNLTGTADKWLNEAATAAEKTMQTSGFSLNTSGGEDLSYRQLFTSTAPVGTEIMLSVVADPNLAIYNDANWYWTSATYGSRLSFTRTFVNTYLNIDGTPFTSKPGYQMLPFVEEVKGRDKRLQQTIRMGDYKRINGGTPEAAPPIFSYTYTGYQPIKWTLDDTKYDGGSLNVNSISILRYAEVLLNYAEAKTELGTFTDADWTKTIGALRQRAGIKGGLNAKPTVLDAYMKQNYFPDVNDAALMEIRRERGIELALEGLRFDDIVRWKHGELMTKVWNGFYVPALDVPMDLNGDGKMDVCFYKVMPANPVAGVNYINVAPTTNAGVNPQRLSNDTSGELTWLTTVTRVFEDKNYLYPIPESDRIVNPKLGQNLGW</sequence>
<dbReference type="Gene3D" id="1.25.40.390">
    <property type="match status" value="1"/>
</dbReference>
<dbReference type="InterPro" id="IPR011990">
    <property type="entry name" value="TPR-like_helical_dom_sf"/>
</dbReference>
<dbReference type="Pfam" id="PF14322">
    <property type="entry name" value="SusD-like_3"/>
    <property type="match status" value="1"/>
</dbReference>
<evidence type="ECO:0000256" key="3">
    <source>
        <dbReference type="ARBA" id="ARBA00022729"/>
    </source>
</evidence>
<evidence type="ECO:0000313" key="9">
    <source>
        <dbReference type="Proteomes" id="UP000636110"/>
    </source>
</evidence>
<dbReference type="InterPro" id="IPR012944">
    <property type="entry name" value="SusD_RagB_dom"/>
</dbReference>
<evidence type="ECO:0000256" key="1">
    <source>
        <dbReference type="ARBA" id="ARBA00004442"/>
    </source>
</evidence>
<keyword evidence="9" id="KW-1185">Reference proteome</keyword>
<dbReference type="EMBL" id="WNXC01000001">
    <property type="protein sequence ID" value="MBB2148680.1"/>
    <property type="molecule type" value="Genomic_DNA"/>
</dbReference>
<dbReference type="InterPro" id="IPR033985">
    <property type="entry name" value="SusD-like_N"/>
</dbReference>
<organism evidence="8 9">
    <name type="scientific">Pedobacter gandavensis</name>
    <dbReference type="NCBI Taxonomy" id="2679963"/>
    <lineage>
        <taxon>Bacteria</taxon>
        <taxon>Pseudomonadati</taxon>
        <taxon>Bacteroidota</taxon>
        <taxon>Sphingobacteriia</taxon>
        <taxon>Sphingobacteriales</taxon>
        <taxon>Sphingobacteriaceae</taxon>
        <taxon>Pedobacter</taxon>
    </lineage>
</organism>
<protein>
    <submittedName>
        <fullName evidence="8">RagB/SusD family nutrient uptake outer membrane protein</fullName>
    </submittedName>
</protein>
<keyword evidence="4" id="KW-0472">Membrane</keyword>
<reference evidence="8 9" key="1">
    <citation type="submission" date="2019-11" db="EMBL/GenBank/DDBJ databases">
        <title>Description of Pedobacter sp. LMG 31462T.</title>
        <authorList>
            <person name="Carlier A."/>
            <person name="Qi S."/>
            <person name="Vandamme P."/>
        </authorList>
    </citation>
    <scope>NUCLEOTIDE SEQUENCE [LARGE SCALE GENOMIC DNA]</scope>
    <source>
        <strain evidence="8 9">LMG 31462</strain>
    </source>
</reference>
<evidence type="ECO:0000259" key="7">
    <source>
        <dbReference type="Pfam" id="PF14322"/>
    </source>
</evidence>
<dbReference type="Proteomes" id="UP000636110">
    <property type="component" value="Unassembled WGS sequence"/>
</dbReference>